<feature type="transmembrane region" description="Helical" evidence="5">
    <location>
        <begin position="37"/>
        <end position="56"/>
    </location>
</feature>
<accession>A0A1M7NSI4</accession>
<keyword evidence="4 5" id="KW-0472">Membrane</keyword>
<dbReference type="GO" id="GO:0016020">
    <property type="term" value="C:membrane"/>
    <property type="evidence" value="ECO:0007669"/>
    <property type="project" value="UniProtKB-SubCell"/>
</dbReference>
<evidence type="ECO:0000256" key="4">
    <source>
        <dbReference type="ARBA" id="ARBA00023136"/>
    </source>
</evidence>
<evidence type="ECO:0000256" key="1">
    <source>
        <dbReference type="ARBA" id="ARBA00004141"/>
    </source>
</evidence>
<protein>
    <submittedName>
        <fullName evidence="7">Uncharacterized membrane protein</fullName>
    </submittedName>
</protein>
<comment type="subcellular location">
    <subcellularLocation>
        <location evidence="1">Membrane</location>
        <topology evidence="1">Multi-pass membrane protein</topology>
    </subcellularLocation>
</comment>
<reference evidence="8" key="1">
    <citation type="submission" date="2016-11" db="EMBL/GenBank/DDBJ databases">
        <authorList>
            <person name="Varghese N."/>
            <person name="Submissions S."/>
        </authorList>
    </citation>
    <scope>NUCLEOTIDE SEQUENCE [LARGE SCALE GENOMIC DNA]</scope>
    <source>
        <strain evidence="8">Sac-22</strain>
    </source>
</reference>
<keyword evidence="2 5" id="KW-0812">Transmembrane</keyword>
<evidence type="ECO:0000256" key="3">
    <source>
        <dbReference type="ARBA" id="ARBA00022989"/>
    </source>
</evidence>
<feature type="transmembrane region" description="Helical" evidence="5">
    <location>
        <begin position="114"/>
        <end position="141"/>
    </location>
</feature>
<evidence type="ECO:0000256" key="5">
    <source>
        <dbReference type="SAM" id="Phobius"/>
    </source>
</evidence>
<organism evidence="7 8">
    <name type="scientific">Duganella sacchari</name>
    <dbReference type="NCBI Taxonomy" id="551987"/>
    <lineage>
        <taxon>Bacteria</taxon>
        <taxon>Pseudomonadati</taxon>
        <taxon>Pseudomonadota</taxon>
        <taxon>Betaproteobacteria</taxon>
        <taxon>Burkholderiales</taxon>
        <taxon>Oxalobacteraceae</taxon>
        <taxon>Telluria group</taxon>
        <taxon>Duganella</taxon>
    </lineage>
</organism>
<feature type="domain" description="NnrU" evidence="6">
    <location>
        <begin position="3"/>
        <end position="190"/>
    </location>
</feature>
<dbReference type="Proteomes" id="UP000184339">
    <property type="component" value="Unassembled WGS sequence"/>
</dbReference>
<dbReference type="OrthoDB" id="5293641at2"/>
<evidence type="ECO:0000313" key="8">
    <source>
        <dbReference type="Proteomes" id="UP000184339"/>
    </source>
</evidence>
<keyword evidence="3 5" id="KW-1133">Transmembrane helix</keyword>
<dbReference type="AlphaFoldDB" id="A0A1M7NSI4"/>
<feature type="transmembrane region" description="Helical" evidence="5">
    <location>
        <begin position="162"/>
        <end position="181"/>
    </location>
</feature>
<evidence type="ECO:0000259" key="6">
    <source>
        <dbReference type="Pfam" id="PF07298"/>
    </source>
</evidence>
<dbReference type="STRING" id="551987.SAMN05192549_104160"/>
<name>A0A1M7NSI4_9BURK</name>
<dbReference type="RefSeq" id="WP_072783987.1">
    <property type="nucleotide sequence ID" value="NZ_FRCX01000004.1"/>
</dbReference>
<evidence type="ECO:0000313" key="7">
    <source>
        <dbReference type="EMBL" id="SHN07004.1"/>
    </source>
</evidence>
<proteinExistence type="predicted"/>
<gene>
    <name evidence="7" type="ORF">SAMN05192549_104160</name>
</gene>
<keyword evidence="8" id="KW-1185">Reference proteome</keyword>
<feature type="transmembrane region" description="Helical" evidence="5">
    <location>
        <begin position="76"/>
        <end position="94"/>
    </location>
</feature>
<dbReference type="Pfam" id="PF07298">
    <property type="entry name" value="NnrU"/>
    <property type="match status" value="1"/>
</dbReference>
<dbReference type="EMBL" id="FRCX01000004">
    <property type="protein sequence ID" value="SHN07004.1"/>
    <property type="molecule type" value="Genomic_DNA"/>
</dbReference>
<sequence>MTILILGLIIFLGLHSVRIVAEDWRTATRARLGEHAWKGIYSVISLIGFGLIIYGYGIARETPVVVWAPPPFTRHIAALLAVIAFVFITAAYIPRNGIKARLHHPMTLGVKTWALAHLIANGTLHDIVLFGSFLAWSVLLFRASRKRDAAMGTVYPAGNGAATALTIVAGVIGAGIFAVWLHGPLIGVRPF</sequence>
<dbReference type="InterPro" id="IPR009915">
    <property type="entry name" value="NnrU_dom"/>
</dbReference>
<evidence type="ECO:0000256" key="2">
    <source>
        <dbReference type="ARBA" id="ARBA00022692"/>
    </source>
</evidence>